<keyword evidence="2" id="KW-1185">Reference proteome</keyword>
<feature type="compositionally biased region" description="Acidic residues" evidence="1">
    <location>
        <begin position="7"/>
        <end position="30"/>
    </location>
</feature>
<feature type="region of interest" description="Disordered" evidence="1">
    <location>
        <begin position="1"/>
        <end position="30"/>
    </location>
</feature>
<protein>
    <submittedName>
        <fullName evidence="3">Transposase</fullName>
    </submittedName>
</protein>
<dbReference type="WBParaSite" id="ACRNAN_scaffold15541.g13159.t1">
    <property type="protein sequence ID" value="ACRNAN_scaffold15541.g13159.t1"/>
    <property type="gene ID" value="ACRNAN_scaffold15541.g13159"/>
</dbReference>
<reference evidence="3" key="1">
    <citation type="submission" date="2022-11" db="UniProtKB">
        <authorList>
            <consortium name="WormBaseParasite"/>
        </authorList>
    </citation>
    <scope>IDENTIFICATION</scope>
</reference>
<proteinExistence type="predicted"/>
<evidence type="ECO:0000313" key="2">
    <source>
        <dbReference type="Proteomes" id="UP000887540"/>
    </source>
</evidence>
<dbReference type="PANTHER" id="PTHR31751:SF42">
    <property type="entry name" value="PROTEIN CBG10204"/>
    <property type="match status" value="1"/>
</dbReference>
<name>A0A914CXI8_9BILA</name>
<dbReference type="PANTHER" id="PTHR31751">
    <property type="entry name" value="SI:CH211-108C17.2-RELATED-RELATED"/>
    <property type="match status" value="1"/>
</dbReference>
<sequence>MANIEQMELDSETQDEEEHQSIETDELDESLEDDEFEYVIVEKSQLLQLLQRCHLCGKYPREKSVKKATTSRRSDPPMRHIKWAKRGVNVTAAYYCACRGKKQIRWSSQPVLEGTQTRKGNIDIVAAAIAAPISFTDLDAFCRALKLPIISKRRFNVHMSSYVKPCISDMYHMQKSDIIQNDIELPLKLAIDGQFDSPGFSAEFCNVSALDIETKKVVTFQQVHKSETDGVSSRMELLGVQKIFDELGIDQIEKVCIDKHTQVIAWLKRNNVDYSFDLWHNCRNINKRLRAELKKLDGIEKSHLKQLGRRFISHIYRAIENAAGNSDLAVQHVYSFFLHVLNIHEWNVAKLIDLIDVEGIQKRGKEFNSITFSTVNSCLHNNVDETFTEPLQPDSTAFKVILQMASSTNFVNDVRRLKEGNVTSFVESYNSVRIHYAPKRKFFKGSGLEMRTMLSIIAWNSIQDAELQGRRKELTRYQYFSKAKGDVREKNKKTGGAEFDGWKRELIMRVRAKKIEYGPGDPPVHALDEFEDDDETDQLAHIFDEIVNFDDFYEDNVDDE</sequence>
<evidence type="ECO:0000256" key="1">
    <source>
        <dbReference type="SAM" id="MobiDB-lite"/>
    </source>
</evidence>
<dbReference type="Proteomes" id="UP000887540">
    <property type="component" value="Unplaced"/>
</dbReference>
<dbReference type="AlphaFoldDB" id="A0A914CXI8"/>
<accession>A0A914CXI8</accession>
<evidence type="ECO:0000313" key="3">
    <source>
        <dbReference type="WBParaSite" id="ACRNAN_scaffold15541.g13159.t1"/>
    </source>
</evidence>
<organism evidence="2 3">
    <name type="scientific">Acrobeloides nanus</name>
    <dbReference type="NCBI Taxonomy" id="290746"/>
    <lineage>
        <taxon>Eukaryota</taxon>
        <taxon>Metazoa</taxon>
        <taxon>Ecdysozoa</taxon>
        <taxon>Nematoda</taxon>
        <taxon>Chromadorea</taxon>
        <taxon>Rhabditida</taxon>
        <taxon>Tylenchina</taxon>
        <taxon>Cephalobomorpha</taxon>
        <taxon>Cephaloboidea</taxon>
        <taxon>Cephalobidae</taxon>
        <taxon>Acrobeloides</taxon>
    </lineage>
</organism>